<evidence type="ECO:0000256" key="1">
    <source>
        <dbReference type="ARBA" id="ARBA00007920"/>
    </source>
</evidence>
<gene>
    <name evidence="6" type="ORF">SAMEA4029010_CIC11G00000005136</name>
</gene>
<dbReference type="OrthoDB" id="273452at2759"/>
<dbReference type="GO" id="GO:0047372">
    <property type="term" value="F:monoacylglycerol lipase activity"/>
    <property type="evidence" value="ECO:0007669"/>
    <property type="project" value="TreeGrafter"/>
</dbReference>
<organism evidence="6 7">
    <name type="scientific">Sungouiella intermedia</name>
    <dbReference type="NCBI Taxonomy" id="45354"/>
    <lineage>
        <taxon>Eukaryota</taxon>
        <taxon>Fungi</taxon>
        <taxon>Dikarya</taxon>
        <taxon>Ascomycota</taxon>
        <taxon>Saccharomycotina</taxon>
        <taxon>Pichiomycetes</taxon>
        <taxon>Metschnikowiaceae</taxon>
        <taxon>Sungouiella</taxon>
    </lineage>
</organism>
<dbReference type="Proteomes" id="UP000182334">
    <property type="component" value="Chromosome I"/>
</dbReference>
<dbReference type="Pfam" id="PF05057">
    <property type="entry name" value="DUF676"/>
    <property type="match status" value="1"/>
</dbReference>
<evidence type="ECO:0000313" key="7">
    <source>
        <dbReference type="Proteomes" id="UP000182334"/>
    </source>
</evidence>
<keyword evidence="4" id="KW-0472">Membrane</keyword>
<proteinExistence type="inferred from homology"/>
<dbReference type="EMBL" id="LT635756">
    <property type="protein sequence ID" value="SGZ48023.1"/>
    <property type="molecule type" value="Genomic_DNA"/>
</dbReference>
<reference evidence="6 7" key="1">
    <citation type="submission" date="2016-10" db="EMBL/GenBank/DDBJ databases">
        <authorList>
            <person name="de Groot N.N."/>
        </authorList>
    </citation>
    <scope>NUCLEOTIDE SEQUENCE [LARGE SCALE GENOMIC DNA]</scope>
    <source>
        <strain evidence="6 7">CBS 141442</strain>
    </source>
</reference>
<dbReference type="PANTHER" id="PTHR12482:SF65">
    <property type="entry name" value="ESTERASE, PUTATIVE (AFU_ORTHOLOGUE AFUA_3G12320)-RELATED"/>
    <property type="match status" value="1"/>
</dbReference>
<dbReference type="InterPro" id="IPR029058">
    <property type="entry name" value="AB_hydrolase_fold"/>
</dbReference>
<keyword evidence="2" id="KW-0442">Lipid degradation</keyword>
<protein>
    <submittedName>
        <fullName evidence="6">CIC11C00000005136</fullName>
    </submittedName>
</protein>
<feature type="region of interest" description="Disordered" evidence="3">
    <location>
        <begin position="328"/>
        <end position="351"/>
    </location>
</feature>
<comment type="similarity">
    <text evidence="1">Belongs to the putative lipase ROG1 family.</text>
</comment>
<evidence type="ECO:0000256" key="3">
    <source>
        <dbReference type="SAM" id="MobiDB-lite"/>
    </source>
</evidence>
<keyword evidence="7" id="KW-1185">Reference proteome</keyword>
<feature type="domain" description="DUF676" evidence="5">
    <location>
        <begin position="4"/>
        <end position="206"/>
    </location>
</feature>
<keyword evidence="2" id="KW-0443">Lipid metabolism</keyword>
<dbReference type="GO" id="GO:0005811">
    <property type="term" value="C:lipid droplet"/>
    <property type="evidence" value="ECO:0007669"/>
    <property type="project" value="TreeGrafter"/>
</dbReference>
<dbReference type="InterPro" id="IPR044294">
    <property type="entry name" value="Lipase-like"/>
</dbReference>
<feature type="transmembrane region" description="Helical" evidence="4">
    <location>
        <begin position="268"/>
        <end position="294"/>
    </location>
</feature>
<dbReference type="Gene3D" id="3.40.50.1820">
    <property type="entry name" value="alpha/beta hydrolase"/>
    <property type="match status" value="1"/>
</dbReference>
<evidence type="ECO:0000256" key="4">
    <source>
        <dbReference type="SAM" id="Phobius"/>
    </source>
</evidence>
<dbReference type="AlphaFoldDB" id="A0A1L0FUJ7"/>
<evidence type="ECO:0000256" key="2">
    <source>
        <dbReference type="ARBA" id="ARBA00022963"/>
    </source>
</evidence>
<dbReference type="GO" id="GO:0016042">
    <property type="term" value="P:lipid catabolic process"/>
    <property type="evidence" value="ECO:0007669"/>
    <property type="project" value="UniProtKB-KW"/>
</dbReference>
<sequence length="490" mass="55708">MVNYHLIVLVHGVWGNPSHMGYLAHQIEKMSTSNPNDEIVVYRTGSHSGYLTYDGVDINGKRIADEIVAKKDALNGEEGTVTKFSLVGYSMGGLVSRYALGILYHQHFFETIEPVNFATFCTPHVGIVNPGLSLLARLYNMIGPHTIAETGKQFFLRDKLSGHDDYVPLLQWMSDPASKFYKALEIFQNRSLYANAINDRRTSWYSTSICDVDPFNSMVNESLSAYDMKYIDGYSPTIIDFSQPITFRKVEPIETPGLTLQRFFYKTLTWLGVLGQFILITPIYSLFLLANAIWQRVKMNRRLKDFYRDGADSLLALYEIVHDEVAMSSEDQQVEDEEKQTNGDDYSDSDAESFMGGVSERIRDQTDIFIESIFSAVNSKSYFDYHYSVSKPSKGLTLENLGDDSETPLLEDKPLVNLKGQKVTTDFKLNLTDLQYIIVANLNTLKWNKFPVIIRDTKATHAAIIHRHNDPTFSEGRVVVRHFVEQVLKV</sequence>
<dbReference type="PANTHER" id="PTHR12482">
    <property type="entry name" value="LIPASE ROG1-RELATED-RELATED"/>
    <property type="match status" value="1"/>
</dbReference>
<keyword evidence="4" id="KW-0812">Transmembrane</keyword>
<evidence type="ECO:0000259" key="5">
    <source>
        <dbReference type="Pfam" id="PF05057"/>
    </source>
</evidence>
<dbReference type="GO" id="GO:0004622">
    <property type="term" value="F:phosphatidylcholine lysophospholipase activity"/>
    <property type="evidence" value="ECO:0007669"/>
    <property type="project" value="TreeGrafter"/>
</dbReference>
<evidence type="ECO:0000313" key="6">
    <source>
        <dbReference type="EMBL" id="SGZ48023.1"/>
    </source>
</evidence>
<dbReference type="SUPFAM" id="SSF53474">
    <property type="entry name" value="alpha/beta-Hydrolases"/>
    <property type="match status" value="1"/>
</dbReference>
<name>A0A1L0FUJ7_9ASCO</name>
<dbReference type="InterPro" id="IPR007751">
    <property type="entry name" value="DUF676_lipase-like"/>
</dbReference>
<accession>A0A1L0FUJ7</accession>
<keyword evidence="4" id="KW-1133">Transmembrane helix</keyword>